<reference evidence="1 2" key="1">
    <citation type="journal article" date="2023" name="Microorganisms">
        <title>Isolation and Genomic Characteristics of Cat-Borne Campylobacter felis sp. nov. and Sheep-Borne Campylobacter ovis sp. nov.</title>
        <authorList>
            <person name="Wang H."/>
            <person name="Li Y."/>
            <person name="Gu Y."/>
            <person name="Zhou G."/>
            <person name="Chen X."/>
            <person name="Zhang X."/>
            <person name="Shao Z."/>
            <person name="Zhang J."/>
            <person name="Zhang M."/>
        </authorList>
    </citation>
    <scope>NUCLEOTIDE SEQUENCE [LARGE SCALE GENOMIC DNA]</scope>
    <source>
        <strain evidence="1 2">XJK30-2</strain>
    </source>
</reference>
<sequence>MPDIQIPLIIILTINLLFFPFATLIWGEMRDTLMGNTAVFLPLWTMLFIKIFIKCMIFAFAIPVEVLGILYIWFRTKNAS</sequence>
<dbReference type="EMBL" id="JANURN010000005">
    <property type="protein sequence ID" value="MDL0082234.1"/>
    <property type="molecule type" value="Genomic_DNA"/>
</dbReference>
<gene>
    <name evidence="1" type="ORF">NYG90_06060</name>
</gene>
<comment type="caution">
    <text evidence="1">The sequence shown here is derived from an EMBL/GenBank/DDBJ whole genome shotgun (WGS) entry which is preliminary data.</text>
</comment>
<dbReference type="Proteomes" id="UP001173802">
    <property type="component" value="Unassembled WGS sequence"/>
</dbReference>
<evidence type="ECO:0000313" key="2">
    <source>
        <dbReference type="Proteomes" id="UP001173802"/>
    </source>
</evidence>
<accession>A0ACC6FSI2</accession>
<name>A0ACC6FSI2_9HELI</name>
<proteinExistence type="predicted"/>
<organism evidence="1 2">
    <name type="scientific">Helicobacter zhangjianzhongii</name>
    <dbReference type="NCBI Taxonomy" id="2974574"/>
    <lineage>
        <taxon>Bacteria</taxon>
        <taxon>Pseudomonadati</taxon>
        <taxon>Campylobacterota</taxon>
        <taxon>Epsilonproteobacteria</taxon>
        <taxon>Campylobacterales</taxon>
        <taxon>Helicobacteraceae</taxon>
        <taxon>Helicobacter</taxon>
    </lineage>
</organism>
<keyword evidence="2" id="KW-1185">Reference proteome</keyword>
<protein>
    <submittedName>
        <fullName evidence="1">Uncharacterized protein</fullName>
    </submittedName>
</protein>
<evidence type="ECO:0000313" key="1">
    <source>
        <dbReference type="EMBL" id="MDL0082234.1"/>
    </source>
</evidence>